<dbReference type="Proteomes" id="UP000236884">
    <property type="component" value="Chromosome"/>
</dbReference>
<evidence type="ECO:0000313" key="1">
    <source>
        <dbReference type="EMBL" id="BAT59113.1"/>
    </source>
</evidence>
<keyword evidence="2" id="KW-1185">Reference proteome</keyword>
<proteinExistence type="predicted"/>
<dbReference type="AlphaFoldDB" id="A0A0S3PT70"/>
<dbReference type="GO" id="GO:0019634">
    <property type="term" value="P:organic phosphonate metabolic process"/>
    <property type="evidence" value="ECO:0007669"/>
    <property type="project" value="InterPro"/>
</dbReference>
<dbReference type="GO" id="GO:0015716">
    <property type="term" value="P:organic phosphonate transport"/>
    <property type="evidence" value="ECO:0007669"/>
    <property type="project" value="InterPro"/>
</dbReference>
<name>A0A0S3PT70_9BRAD</name>
<dbReference type="EMBL" id="AP014946">
    <property type="protein sequence ID" value="BAT59113.1"/>
    <property type="molecule type" value="Genomic_DNA"/>
</dbReference>
<sequence length="135" mass="14270">MRLCAHAEMAELMAALTLCNAPLADDMRAPETGLVMARGRIGGDGAAFNVGETTVTRAAVTCEGISGFAYHLGRDSAKARAAATIDALWQSPSHRDAVENAIAPIAHRLATEGDARARRTAATRVNFFTMVRGED</sequence>
<dbReference type="InterPro" id="IPR009609">
    <property type="entry name" value="Phosphonate_metab_PhnG"/>
</dbReference>
<accession>A0A0S3PT70</accession>
<dbReference type="EC" id="2.7.8.37" evidence="1"/>
<protein>
    <submittedName>
        <fullName evidence="1">Alpha-D-ribose 1-methylphosphonate 5-triphosphate synthase subunit PhnG</fullName>
        <ecNumber evidence="1">2.7.8.37</ecNumber>
    </submittedName>
</protein>
<reference evidence="1 2" key="1">
    <citation type="submission" date="2015-08" db="EMBL/GenBank/DDBJ databases">
        <title>Investigation of the bacterial diversity of lava forest soil.</title>
        <authorList>
            <person name="Lee J.S."/>
        </authorList>
    </citation>
    <scope>NUCLEOTIDE SEQUENCE [LARGE SCALE GENOMIC DNA]</scope>
    <source>
        <strain evidence="1 2">GJW-30</strain>
    </source>
</reference>
<dbReference type="RefSeq" id="WP_430727095.1">
    <property type="nucleotide sequence ID" value="NZ_AP014946.1"/>
</dbReference>
<dbReference type="NCBIfam" id="TIGR03293">
    <property type="entry name" value="PhnG_redo"/>
    <property type="match status" value="1"/>
</dbReference>
<dbReference type="KEGG" id="vgo:GJW-30_1_01642"/>
<dbReference type="GO" id="GO:0061693">
    <property type="term" value="F:alpha-D-ribose 1-methylphosphonate 5-triphosphate synthase activity"/>
    <property type="evidence" value="ECO:0007669"/>
    <property type="project" value="UniProtKB-EC"/>
</dbReference>
<keyword evidence="1" id="KW-0808">Transferase</keyword>
<gene>
    <name evidence="1" type="primary">phnG</name>
    <name evidence="1" type="ORF">GJW-30_1_01642</name>
</gene>
<dbReference type="Pfam" id="PF06754">
    <property type="entry name" value="PhnG"/>
    <property type="match status" value="1"/>
</dbReference>
<evidence type="ECO:0000313" key="2">
    <source>
        <dbReference type="Proteomes" id="UP000236884"/>
    </source>
</evidence>
<organism evidence="1 2">
    <name type="scientific">Variibacter gotjawalensis</name>
    <dbReference type="NCBI Taxonomy" id="1333996"/>
    <lineage>
        <taxon>Bacteria</taxon>
        <taxon>Pseudomonadati</taxon>
        <taxon>Pseudomonadota</taxon>
        <taxon>Alphaproteobacteria</taxon>
        <taxon>Hyphomicrobiales</taxon>
        <taxon>Nitrobacteraceae</taxon>
        <taxon>Variibacter</taxon>
    </lineage>
</organism>